<sequence length="173" mass="18259">MLKAAGIAGKTDLLGFSDGAYTVPAFGAAYPAQTAKIVAIGAGKWKRGFIQGSGKQHTPFADIEQADPAYRLAQQTVRPDPQRTAQWFADTLKTYDNAAIGKETFANIAAPVLYIVGEDDANAPPDTVIAAYRTTPHADLSVIANAQHPAFIANFPAVWAVVELFLNGGKGGK</sequence>
<evidence type="ECO:0000313" key="2">
    <source>
        <dbReference type="Proteomes" id="UP000516412"/>
    </source>
</evidence>
<dbReference type="AlphaFoldDB" id="A0A7H1MCX5"/>
<protein>
    <submittedName>
        <fullName evidence="1">Alpha/beta hydrolase fold family protein</fullName>
    </submittedName>
</protein>
<dbReference type="KEGG" id="nmus:H7A79_1364"/>
<dbReference type="InterPro" id="IPR029058">
    <property type="entry name" value="AB_hydrolase_fold"/>
</dbReference>
<dbReference type="Gene3D" id="3.40.50.1820">
    <property type="entry name" value="alpha/beta hydrolase"/>
    <property type="match status" value="1"/>
</dbReference>
<dbReference type="SUPFAM" id="SSF53474">
    <property type="entry name" value="alpha/beta-Hydrolases"/>
    <property type="match status" value="1"/>
</dbReference>
<organism evidence="1 2">
    <name type="scientific">Neisseria musculi</name>
    <dbReference type="NCBI Taxonomy" id="1815583"/>
    <lineage>
        <taxon>Bacteria</taxon>
        <taxon>Pseudomonadati</taxon>
        <taxon>Pseudomonadota</taxon>
        <taxon>Betaproteobacteria</taxon>
        <taxon>Neisseriales</taxon>
        <taxon>Neisseriaceae</taxon>
        <taxon>Neisseria</taxon>
    </lineage>
</organism>
<accession>A0A7H1MCX5</accession>
<proteinExistence type="predicted"/>
<evidence type="ECO:0000313" key="1">
    <source>
        <dbReference type="EMBL" id="QNT59490.1"/>
    </source>
</evidence>
<name>A0A7H1MCX5_9NEIS</name>
<dbReference type="RefSeq" id="WP_187001530.1">
    <property type="nucleotide sequence ID" value="NZ_CP060414.2"/>
</dbReference>
<dbReference type="GO" id="GO:0016787">
    <property type="term" value="F:hydrolase activity"/>
    <property type="evidence" value="ECO:0007669"/>
    <property type="project" value="UniProtKB-KW"/>
</dbReference>
<gene>
    <name evidence="1" type="ORF">H7A79_1364</name>
</gene>
<keyword evidence="1" id="KW-0378">Hydrolase</keyword>
<keyword evidence="2" id="KW-1185">Reference proteome</keyword>
<dbReference type="Proteomes" id="UP000516412">
    <property type="component" value="Chromosome"/>
</dbReference>
<reference evidence="1" key="1">
    <citation type="submission" date="2024-06" db="EMBL/GenBank/DDBJ databases">
        <title>Complete Genome Sequence of mouse commensal type strain Neisseria musculi.</title>
        <authorList>
            <person name="Thapa E."/>
            <person name="Aluvathingal J."/>
            <person name="Nadendla S."/>
            <person name="Mehta A."/>
            <person name="Tettelin H."/>
            <person name="Weyand N.J."/>
        </authorList>
    </citation>
    <scope>NUCLEOTIDE SEQUENCE</scope>
    <source>
        <strain evidence="1">NW831</strain>
    </source>
</reference>
<dbReference type="EMBL" id="CP060414">
    <property type="protein sequence ID" value="QNT59490.1"/>
    <property type="molecule type" value="Genomic_DNA"/>
</dbReference>